<evidence type="ECO:0000313" key="1">
    <source>
        <dbReference type="EMBL" id="QGU26393.1"/>
    </source>
</evidence>
<evidence type="ECO:0000313" key="2">
    <source>
        <dbReference type="Proteomes" id="UP000422989"/>
    </source>
</evidence>
<dbReference type="Pfam" id="PF14100">
    <property type="entry name" value="DUF6807"/>
    <property type="match status" value="1"/>
</dbReference>
<dbReference type="KEGG" id="moj:D7D94_00810"/>
<evidence type="ECO:0008006" key="3">
    <source>
        <dbReference type="Google" id="ProtNLM"/>
    </source>
</evidence>
<dbReference type="RefSeq" id="WP_156240785.1">
    <property type="nucleotide sequence ID" value="NZ_BAAAZL010000002.1"/>
</dbReference>
<dbReference type="AlphaFoldDB" id="A0A6I6DUH1"/>
<name>A0A6I6DUH1_9MICO</name>
<gene>
    <name evidence="1" type="ORF">D7D94_00810</name>
</gene>
<organism evidence="1 2">
    <name type="scientific">Microbacterium oryzae</name>
    <dbReference type="NCBI Taxonomy" id="743009"/>
    <lineage>
        <taxon>Bacteria</taxon>
        <taxon>Bacillati</taxon>
        <taxon>Actinomycetota</taxon>
        <taxon>Actinomycetes</taxon>
        <taxon>Micrococcales</taxon>
        <taxon>Microbacteriaceae</taxon>
        <taxon>Microbacterium</taxon>
    </lineage>
</organism>
<dbReference type="EMBL" id="CP032550">
    <property type="protein sequence ID" value="QGU26393.1"/>
    <property type="molecule type" value="Genomic_DNA"/>
</dbReference>
<dbReference type="Proteomes" id="UP000422989">
    <property type="component" value="Chromosome"/>
</dbReference>
<protein>
    <recommendedName>
        <fullName evidence="3">Oxidoreductase</fullName>
    </recommendedName>
</protein>
<proteinExistence type="predicted"/>
<sequence length="309" mass="33332">MPDFTIARSATAVTVSADGVELARYVYDEDAPAFEGPKPYLHPIRTLAGAPLTGFRPWDHRWHKGLQMTLTDVSGENFWGGNTYVHGEGYIPLDNVGRIRHDAFTTLADGDAAVVEEELTWVTQAGSEWLRERRTMRFHSLDVADSRWVLDLTTVLRNVSDQDLVLGSPTTNGRENAGYSGVFLRLARSFTGGAVTVPEADGPVTRSGAAADAAMGAATPWLALSGPLDELDGGATVLAFAGRSSGEPEVRWFVRSEPFPTLAPSPTFSETVVLAPGAELHLAHRFAFLDRERDAAELALLAEDLGVGL</sequence>
<dbReference type="InterPro" id="IPR029475">
    <property type="entry name" value="DUF6807"/>
</dbReference>
<reference evidence="1 2" key="1">
    <citation type="submission" date="2018-09" db="EMBL/GenBank/DDBJ databases">
        <title>Whole genome sequencing of Microbacterium oryzae strain MB-10T.</title>
        <authorList>
            <person name="Das S.K."/>
        </authorList>
    </citation>
    <scope>NUCLEOTIDE SEQUENCE [LARGE SCALE GENOMIC DNA]</scope>
    <source>
        <strain evidence="1 2">MB-10</strain>
    </source>
</reference>
<keyword evidence="2" id="KW-1185">Reference proteome</keyword>
<dbReference type="OrthoDB" id="9812981at2"/>
<accession>A0A6I6DUH1</accession>